<dbReference type="Proteomes" id="UP001620295">
    <property type="component" value="Unassembled WGS sequence"/>
</dbReference>
<name>A0ABW8LET7_9ACTN</name>
<dbReference type="EMBL" id="JBJDQH010000002">
    <property type="protein sequence ID" value="MFK4264441.1"/>
    <property type="molecule type" value="Genomic_DNA"/>
</dbReference>
<comment type="caution">
    <text evidence="1">The sequence shown here is derived from an EMBL/GenBank/DDBJ whole genome shotgun (WGS) entry which is preliminary data.</text>
</comment>
<evidence type="ECO:0000313" key="2">
    <source>
        <dbReference type="Proteomes" id="UP001620295"/>
    </source>
</evidence>
<organism evidence="1 2">
    <name type="scientific">Streptomyces milbemycinicus</name>
    <dbReference type="NCBI Taxonomy" id="476552"/>
    <lineage>
        <taxon>Bacteria</taxon>
        <taxon>Bacillati</taxon>
        <taxon>Actinomycetota</taxon>
        <taxon>Actinomycetes</taxon>
        <taxon>Kitasatosporales</taxon>
        <taxon>Streptomycetaceae</taxon>
        <taxon>Streptomyces</taxon>
    </lineage>
</organism>
<gene>
    <name evidence="1" type="ORF">ACI2L5_05815</name>
</gene>
<protein>
    <submittedName>
        <fullName evidence="1">Type VII secretion system-associated protein</fullName>
    </submittedName>
</protein>
<dbReference type="InterPro" id="IPR049801">
    <property type="entry name" value="T7SS_assoc-like"/>
</dbReference>
<keyword evidence="2" id="KW-1185">Reference proteome</keyword>
<sequence length="167" mass="18126">MAEDPNPKTGKLSMDKAGLEAFRDNRLVPFQDELRKIASDDPTLGPTMGSLLGDTDYTTPEQFDSYGLSKPLRLGLMLKQENLHGKGDALNKAIAKTATDLTTIYEEQGELFKDIADNLKTSLETLFSTQAGSLVDIDGQEFLDIFEDVDSDMSGKKGGGGKDGDED</sequence>
<dbReference type="RefSeq" id="WP_358701908.1">
    <property type="nucleotide sequence ID" value="NZ_JBFACG010000003.1"/>
</dbReference>
<evidence type="ECO:0000313" key="1">
    <source>
        <dbReference type="EMBL" id="MFK4264441.1"/>
    </source>
</evidence>
<dbReference type="NCBIfam" id="NF033533">
    <property type="entry name" value="lone7_assoc_B"/>
    <property type="match status" value="1"/>
</dbReference>
<reference evidence="1 2" key="1">
    <citation type="submission" date="2024-11" db="EMBL/GenBank/DDBJ databases">
        <title>The Natural Products Discovery Center: Release of the First 8490 Sequenced Strains for Exploring Actinobacteria Biosynthetic Diversity.</title>
        <authorList>
            <person name="Kalkreuter E."/>
            <person name="Kautsar S.A."/>
            <person name="Yang D."/>
            <person name="Bader C.D."/>
            <person name="Teijaro C.N."/>
            <person name="Fluegel L."/>
            <person name="Davis C.M."/>
            <person name="Simpson J.R."/>
            <person name="Lauterbach L."/>
            <person name="Steele A.D."/>
            <person name="Gui C."/>
            <person name="Meng S."/>
            <person name="Li G."/>
            <person name="Viehrig K."/>
            <person name="Ye F."/>
            <person name="Su P."/>
            <person name="Kiefer A.F."/>
            <person name="Nichols A."/>
            <person name="Cepeda A.J."/>
            <person name="Yan W."/>
            <person name="Fan B."/>
            <person name="Jiang Y."/>
            <person name="Adhikari A."/>
            <person name="Zheng C.-J."/>
            <person name="Schuster L."/>
            <person name="Cowan T.M."/>
            <person name="Smanski M.J."/>
            <person name="Chevrette M.G."/>
            <person name="De Carvalho L.P.S."/>
            <person name="Shen B."/>
        </authorList>
    </citation>
    <scope>NUCLEOTIDE SEQUENCE [LARGE SCALE GENOMIC DNA]</scope>
    <source>
        <strain evidence="1 2">NPDC020863</strain>
    </source>
</reference>
<proteinExistence type="predicted"/>
<accession>A0ABW8LET7</accession>